<dbReference type="InterPro" id="IPR002508">
    <property type="entry name" value="MurNAc-LAA_cat"/>
</dbReference>
<dbReference type="OrthoDB" id="5344211at2"/>
<dbReference type="Pfam" id="PF01520">
    <property type="entry name" value="Amidase_3"/>
    <property type="match status" value="1"/>
</dbReference>
<dbReference type="CDD" id="cd02696">
    <property type="entry name" value="MurNAc-LAA"/>
    <property type="match status" value="1"/>
</dbReference>
<sequence>MKIAVDFGHGVNGDRGAEGYISEEKLIREYGQLVVDGLKTLGHIVINVTPTQSVLTLGQSLAYRVNATNNYNADLFVSLHVNAFKKDKARGCEVEYISNRGKAYADRICSEISKLGFINRGSQLRNNLYVLKYTTMPAILIEPFFCDNKEDCNLYNPKTIANAIIKGITGEDVYMDSKKPSESEQNKMSEIDHSIPKSAGVYPFPGGLGYFEILPGKGRLDLHLDRYNYLTIQDDEKEGNRVIITTRTKGSKILL</sequence>
<dbReference type="AlphaFoldDB" id="A0A2T0B4X6"/>
<feature type="domain" description="MurNAc-LAA" evidence="2">
    <location>
        <begin position="65"/>
        <end position="169"/>
    </location>
</feature>
<dbReference type="InterPro" id="IPR050695">
    <property type="entry name" value="N-acetylmuramoyl_amidase_3"/>
</dbReference>
<comment type="caution">
    <text evidence="3">The sequence shown here is derived from an EMBL/GenBank/DDBJ whole genome shotgun (WGS) entry which is preliminary data.</text>
</comment>
<evidence type="ECO:0000313" key="3">
    <source>
        <dbReference type="EMBL" id="PRR78936.1"/>
    </source>
</evidence>
<organism evidence="3 4">
    <name type="scientific">Clostridium liquoris</name>
    <dbReference type="NCBI Taxonomy" id="1289519"/>
    <lineage>
        <taxon>Bacteria</taxon>
        <taxon>Bacillati</taxon>
        <taxon>Bacillota</taxon>
        <taxon>Clostridia</taxon>
        <taxon>Eubacteriales</taxon>
        <taxon>Clostridiaceae</taxon>
        <taxon>Clostridium</taxon>
    </lineage>
</organism>
<proteinExistence type="predicted"/>
<gene>
    <name evidence="3" type="primary">cwlC_1</name>
    <name evidence="3" type="ORF">CLLI_12750</name>
</gene>
<dbReference type="SUPFAM" id="SSF53187">
    <property type="entry name" value="Zn-dependent exopeptidases"/>
    <property type="match status" value="1"/>
</dbReference>
<keyword evidence="1 3" id="KW-0378">Hydrolase</keyword>
<dbReference type="Proteomes" id="UP000239706">
    <property type="component" value="Unassembled WGS sequence"/>
</dbReference>
<dbReference type="SMART" id="SM00646">
    <property type="entry name" value="Ami_3"/>
    <property type="match status" value="1"/>
</dbReference>
<accession>A0A2T0B4X6</accession>
<reference evidence="3 4" key="1">
    <citation type="submission" date="2018-03" db="EMBL/GenBank/DDBJ databases">
        <title>Genome sequence of Clostridium liquoris DSM 100320.</title>
        <authorList>
            <person name="Poehlein A."/>
            <person name="Daniel R."/>
        </authorList>
    </citation>
    <scope>NUCLEOTIDE SEQUENCE [LARGE SCALE GENOMIC DNA]</scope>
    <source>
        <strain evidence="3 4">DSM 100320</strain>
    </source>
</reference>
<evidence type="ECO:0000313" key="4">
    <source>
        <dbReference type="Proteomes" id="UP000239706"/>
    </source>
</evidence>
<dbReference type="Gene3D" id="3.40.630.40">
    <property type="entry name" value="Zn-dependent exopeptidases"/>
    <property type="match status" value="1"/>
</dbReference>
<protein>
    <submittedName>
        <fullName evidence="3">Sporulation-specific N-acetylmuramoyl-L-alanine amidase</fullName>
        <ecNumber evidence="3">3.5.1.28</ecNumber>
    </submittedName>
</protein>
<evidence type="ECO:0000256" key="1">
    <source>
        <dbReference type="ARBA" id="ARBA00022801"/>
    </source>
</evidence>
<dbReference type="RefSeq" id="WP_106063391.1">
    <property type="nucleotide sequence ID" value="NZ_PVXO01000034.1"/>
</dbReference>
<name>A0A2T0B4X6_9CLOT</name>
<dbReference type="EC" id="3.5.1.28" evidence="3"/>
<dbReference type="PANTHER" id="PTHR30404">
    <property type="entry name" value="N-ACETYLMURAMOYL-L-ALANINE AMIDASE"/>
    <property type="match status" value="1"/>
</dbReference>
<dbReference type="GO" id="GO:0008745">
    <property type="term" value="F:N-acetylmuramoyl-L-alanine amidase activity"/>
    <property type="evidence" value="ECO:0007669"/>
    <property type="project" value="UniProtKB-EC"/>
</dbReference>
<dbReference type="PANTHER" id="PTHR30404:SF0">
    <property type="entry name" value="N-ACETYLMURAMOYL-L-ALANINE AMIDASE AMIC"/>
    <property type="match status" value="1"/>
</dbReference>
<dbReference type="GO" id="GO:0030288">
    <property type="term" value="C:outer membrane-bounded periplasmic space"/>
    <property type="evidence" value="ECO:0007669"/>
    <property type="project" value="TreeGrafter"/>
</dbReference>
<keyword evidence="4" id="KW-1185">Reference proteome</keyword>
<dbReference type="GO" id="GO:0009253">
    <property type="term" value="P:peptidoglycan catabolic process"/>
    <property type="evidence" value="ECO:0007669"/>
    <property type="project" value="InterPro"/>
</dbReference>
<evidence type="ECO:0000259" key="2">
    <source>
        <dbReference type="SMART" id="SM00646"/>
    </source>
</evidence>
<dbReference type="EMBL" id="PVXO01000034">
    <property type="protein sequence ID" value="PRR78936.1"/>
    <property type="molecule type" value="Genomic_DNA"/>
</dbReference>